<proteinExistence type="predicted"/>
<dbReference type="PANTHER" id="PTHR43422">
    <property type="entry name" value="THIAMINE THIAZOLE SYNTHASE"/>
    <property type="match status" value="1"/>
</dbReference>
<dbReference type="Gene3D" id="3.50.50.60">
    <property type="entry name" value="FAD/NAD(P)-binding domain"/>
    <property type="match status" value="1"/>
</dbReference>
<name>A0A1M6N916_9BRAD</name>
<protein>
    <submittedName>
        <fullName evidence="1">2-polyprenyl-6-methoxyphenol hydroxylase</fullName>
    </submittedName>
</protein>
<reference evidence="1 2" key="1">
    <citation type="submission" date="2016-11" db="EMBL/GenBank/DDBJ databases">
        <authorList>
            <person name="Jaros S."/>
            <person name="Januszkiewicz K."/>
            <person name="Wedrychowicz H."/>
        </authorList>
    </citation>
    <scope>NUCLEOTIDE SEQUENCE [LARGE SCALE GENOMIC DNA]</scope>
    <source>
        <strain evidence="1 2">GAS499</strain>
    </source>
</reference>
<dbReference type="SUPFAM" id="SSF51905">
    <property type="entry name" value="FAD/NAD(P)-binding domain"/>
    <property type="match status" value="1"/>
</dbReference>
<evidence type="ECO:0000313" key="1">
    <source>
        <dbReference type="EMBL" id="SHJ92182.1"/>
    </source>
</evidence>
<sequence length="451" mass="49742">MTLPPIGKHAIVIGAGIGGLAAAAAVASHFERVTVVERDVLPLDASPRPGTPQDNHLHGLFLGGLHAFGELFPGFADELSRVGAVPLRLNLDFREEFPGFDPFFPQRDLGWAIYTMSRPLFELVARRYVRKLSNVAMRDGCRALHIVASKDGSATGVRLETKDRSDETLPADLVIDASRRGVLSLSFLAETGRPRPEQTDIGIDLTYATTTFAAPEGLRNWKAVVTIPEMPASSRTGYLVPMEGNRWIALISERHIEMPSPDPDEFMSRMQQLRTSTIYDAIKDVQRLDGIHRFSIPENSWQHYERLEDFPRGLLPIGDAICRFNPIYGQGMTIASQEACILKDLLAKRAGAKDPIAGLAQAFLAEVRPLLADAWSQSAAPDFAHPQTRGERPADLDNSLRFGAGLLRLAGRDPAVHKLMMRVRQLVEPCSALGDPELVRRVESEMMADTR</sequence>
<dbReference type="AlphaFoldDB" id="A0A1M6N916"/>
<dbReference type="Proteomes" id="UP000189935">
    <property type="component" value="Chromosome I"/>
</dbReference>
<gene>
    <name evidence="1" type="ORF">SAMN05444159_1905</name>
</gene>
<dbReference type="PANTHER" id="PTHR43422:SF3">
    <property type="entry name" value="THIAMINE THIAZOLE SYNTHASE"/>
    <property type="match status" value="1"/>
</dbReference>
<accession>A0A1M6N916</accession>
<evidence type="ECO:0000313" key="2">
    <source>
        <dbReference type="Proteomes" id="UP000189935"/>
    </source>
</evidence>
<dbReference type="EMBL" id="LT670844">
    <property type="protein sequence ID" value="SHJ92182.1"/>
    <property type="molecule type" value="Genomic_DNA"/>
</dbReference>
<organism evidence="1 2">
    <name type="scientific">Bradyrhizobium lablabi</name>
    <dbReference type="NCBI Taxonomy" id="722472"/>
    <lineage>
        <taxon>Bacteria</taxon>
        <taxon>Pseudomonadati</taxon>
        <taxon>Pseudomonadota</taxon>
        <taxon>Alphaproteobacteria</taxon>
        <taxon>Hyphomicrobiales</taxon>
        <taxon>Nitrobacteraceae</taxon>
        <taxon>Bradyrhizobium</taxon>
    </lineage>
</organism>
<dbReference type="InterPro" id="IPR036188">
    <property type="entry name" value="FAD/NAD-bd_sf"/>
</dbReference>